<dbReference type="InterPro" id="IPR021858">
    <property type="entry name" value="Fun_TF"/>
</dbReference>
<dbReference type="EMBL" id="JAJTJA010000002">
    <property type="protein sequence ID" value="KAH8703536.1"/>
    <property type="molecule type" value="Genomic_DNA"/>
</dbReference>
<reference evidence="6" key="1">
    <citation type="submission" date="2021-12" db="EMBL/GenBank/DDBJ databases">
        <title>Convergent genome expansion in fungi linked to evolution of root-endophyte symbiosis.</title>
        <authorList>
            <consortium name="DOE Joint Genome Institute"/>
            <person name="Ke Y.-H."/>
            <person name="Bonito G."/>
            <person name="Liao H.-L."/>
            <person name="Looney B."/>
            <person name="Rojas-Flechas A."/>
            <person name="Nash J."/>
            <person name="Hameed K."/>
            <person name="Schadt C."/>
            <person name="Martin F."/>
            <person name="Crous P.W."/>
            <person name="Miettinen O."/>
            <person name="Magnuson J.K."/>
            <person name="Labbe J."/>
            <person name="Jacobson D."/>
            <person name="Doktycz M.J."/>
            <person name="Veneault-Fourrey C."/>
            <person name="Kuo A."/>
            <person name="Mondo S."/>
            <person name="Calhoun S."/>
            <person name="Riley R."/>
            <person name="Ohm R."/>
            <person name="LaButti K."/>
            <person name="Andreopoulos B."/>
            <person name="Pangilinan J."/>
            <person name="Nolan M."/>
            <person name="Tritt A."/>
            <person name="Clum A."/>
            <person name="Lipzen A."/>
            <person name="Daum C."/>
            <person name="Barry K."/>
            <person name="Grigoriev I.V."/>
            <person name="Vilgalys R."/>
        </authorList>
    </citation>
    <scope>NUCLEOTIDE SEQUENCE</scope>
    <source>
        <strain evidence="6">PMI_201</strain>
    </source>
</reference>
<dbReference type="InterPro" id="IPR001138">
    <property type="entry name" value="Zn2Cys6_DnaBD"/>
</dbReference>
<dbReference type="RefSeq" id="XP_046076554.1">
    <property type="nucleotide sequence ID" value="XM_046210571.1"/>
</dbReference>
<name>A0AAD4Q4R2_9EURO</name>
<dbReference type="Pfam" id="PF00172">
    <property type="entry name" value="Zn_clus"/>
    <property type="match status" value="1"/>
</dbReference>
<dbReference type="GO" id="GO:0001228">
    <property type="term" value="F:DNA-binding transcription activator activity, RNA polymerase II-specific"/>
    <property type="evidence" value="ECO:0007669"/>
    <property type="project" value="TreeGrafter"/>
</dbReference>
<proteinExistence type="predicted"/>
<dbReference type="CDD" id="cd00067">
    <property type="entry name" value="GAL4"/>
    <property type="match status" value="1"/>
</dbReference>
<dbReference type="AlphaFoldDB" id="A0AAD4Q4R2"/>
<keyword evidence="4" id="KW-0539">Nucleus</keyword>
<dbReference type="GO" id="GO:0008270">
    <property type="term" value="F:zinc ion binding"/>
    <property type="evidence" value="ECO:0007669"/>
    <property type="project" value="InterPro"/>
</dbReference>
<dbReference type="Proteomes" id="UP001201262">
    <property type="component" value="Unassembled WGS sequence"/>
</dbReference>
<dbReference type="SMART" id="SM00066">
    <property type="entry name" value="GAL4"/>
    <property type="match status" value="1"/>
</dbReference>
<dbReference type="SUPFAM" id="SSF57701">
    <property type="entry name" value="Zn2/Cys6 DNA-binding domain"/>
    <property type="match status" value="1"/>
</dbReference>
<dbReference type="InterPro" id="IPR036864">
    <property type="entry name" value="Zn2-C6_fun-type_DNA-bd_sf"/>
</dbReference>
<dbReference type="PANTHER" id="PTHR47784:SF5">
    <property type="entry name" value="STEROL UPTAKE CONTROL PROTEIN 2"/>
    <property type="match status" value="1"/>
</dbReference>
<comment type="caution">
    <text evidence="6">The sequence shown here is derived from an EMBL/GenBank/DDBJ whole genome shotgun (WGS) entry which is preliminary data.</text>
</comment>
<gene>
    <name evidence="6" type="ORF">BGW36DRAFT_288420</name>
</gene>
<dbReference type="GO" id="GO:0003677">
    <property type="term" value="F:DNA binding"/>
    <property type="evidence" value="ECO:0007669"/>
    <property type="project" value="UniProtKB-KW"/>
</dbReference>
<protein>
    <recommendedName>
        <fullName evidence="5">Zn(2)-C6 fungal-type domain-containing protein</fullName>
    </recommendedName>
</protein>
<dbReference type="InterPro" id="IPR053157">
    <property type="entry name" value="Sterol_Uptake_Regulator"/>
</dbReference>
<evidence type="ECO:0000256" key="3">
    <source>
        <dbReference type="ARBA" id="ARBA00023163"/>
    </source>
</evidence>
<keyword evidence="7" id="KW-1185">Reference proteome</keyword>
<evidence type="ECO:0000313" key="7">
    <source>
        <dbReference type="Proteomes" id="UP001201262"/>
    </source>
</evidence>
<evidence type="ECO:0000256" key="2">
    <source>
        <dbReference type="ARBA" id="ARBA00023125"/>
    </source>
</evidence>
<keyword evidence="3" id="KW-0804">Transcription</keyword>
<dbReference type="Gene3D" id="4.10.240.10">
    <property type="entry name" value="Zn(2)-C6 fungal-type DNA-binding domain"/>
    <property type="match status" value="1"/>
</dbReference>
<feature type="domain" description="Zn(2)-C6 fungal-type" evidence="5">
    <location>
        <begin position="22"/>
        <end position="52"/>
    </location>
</feature>
<sequence length="433" mass="49454">MPAEPRLARKERRKYHHKSRNGCAQCKQRHIKCDEAKPRCGNCIQADRICSFLGMMPAVPSPGSQSASTPVSAQISPLPVTPSPTAISDFSKYSQSSEFSLMDLAMLHNFTYQTSRTLSLRPKTQELWATTVVEMAFHHRFLLHGLFAVSALQAAHAGSDNPRQLVDYASEHQTISLRLYQLAIPNADEDQYDAVFALSILIFIYAIAMTGDEYGETGMLDWKWIRLARGIRDVSDGRFEKIKRGPMSLLIFEEDHKRTRASEENIDNPPSNQQLPSSMSHSLPFLGELWQGETPLFDLTETDRKTFDESFSFLRHTYSTTAMQRYKMMTENNALSESEYADAHDLLVAEAFFWVFNVSERYIELLEQHHPIALILFAHYAILFGDICQAWFSERSSQSMVSRIWAVLDKKLRKWIEGPVAALQNRKNSIPYK</sequence>
<evidence type="ECO:0000256" key="4">
    <source>
        <dbReference type="ARBA" id="ARBA00023242"/>
    </source>
</evidence>
<accession>A0AAD4Q4R2</accession>
<evidence type="ECO:0000256" key="1">
    <source>
        <dbReference type="ARBA" id="ARBA00023015"/>
    </source>
</evidence>
<dbReference type="PROSITE" id="PS50048">
    <property type="entry name" value="ZN2_CY6_FUNGAL_2"/>
    <property type="match status" value="1"/>
</dbReference>
<keyword evidence="1" id="KW-0805">Transcription regulation</keyword>
<evidence type="ECO:0000313" key="6">
    <source>
        <dbReference type="EMBL" id="KAH8703536.1"/>
    </source>
</evidence>
<dbReference type="GeneID" id="70240858"/>
<keyword evidence="2" id="KW-0238">DNA-binding</keyword>
<organism evidence="6 7">
    <name type="scientific">Talaromyces proteolyticus</name>
    <dbReference type="NCBI Taxonomy" id="1131652"/>
    <lineage>
        <taxon>Eukaryota</taxon>
        <taxon>Fungi</taxon>
        <taxon>Dikarya</taxon>
        <taxon>Ascomycota</taxon>
        <taxon>Pezizomycotina</taxon>
        <taxon>Eurotiomycetes</taxon>
        <taxon>Eurotiomycetidae</taxon>
        <taxon>Eurotiales</taxon>
        <taxon>Trichocomaceae</taxon>
        <taxon>Talaromyces</taxon>
        <taxon>Talaromyces sect. Bacilispori</taxon>
    </lineage>
</organism>
<dbReference type="PANTHER" id="PTHR47784">
    <property type="entry name" value="STEROL UPTAKE CONTROL PROTEIN 2"/>
    <property type="match status" value="1"/>
</dbReference>
<dbReference type="PROSITE" id="PS00463">
    <property type="entry name" value="ZN2_CY6_FUNGAL_1"/>
    <property type="match status" value="1"/>
</dbReference>
<evidence type="ECO:0000259" key="5">
    <source>
        <dbReference type="PROSITE" id="PS50048"/>
    </source>
</evidence>
<dbReference type="Pfam" id="PF11951">
    <property type="entry name" value="Fungal_trans_2"/>
    <property type="match status" value="1"/>
</dbReference>